<name>A0A251NZ07_PRUPE</name>
<organism evidence="1 2">
    <name type="scientific">Prunus persica</name>
    <name type="common">Peach</name>
    <name type="synonym">Amygdalus persica</name>
    <dbReference type="NCBI Taxonomy" id="3760"/>
    <lineage>
        <taxon>Eukaryota</taxon>
        <taxon>Viridiplantae</taxon>
        <taxon>Streptophyta</taxon>
        <taxon>Embryophyta</taxon>
        <taxon>Tracheophyta</taxon>
        <taxon>Spermatophyta</taxon>
        <taxon>Magnoliopsida</taxon>
        <taxon>eudicotyledons</taxon>
        <taxon>Gunneridae</taxon>
        <taxon>Pentapetalae</taxon>
        <taxon>rosids</taxon>
        <taxon>fabids</taxon>
        <taxon>Rosales</taxon>
        <taxon>Rosaceae</taxon>
        <taxon>Amygdaloideae</taxon>
        <taxon>Amygdaleae</taxon>
        <taxon>Prunus</taxon>
    </lineage>
</organism>
<reference evidence="1 2" key="1">
    <citation type="journal article" date="2013" name="Nat. Genet.">
        <title>The high-quality draft genome of peach (Prunus persica) identifies unique patterns of genetic diversity, domestication and genome evolution.</title>
        <authorList>
            <consortium name="International Peach Genome Initiative"/>
            <person name="Verde I."/>
            <person name="Abbott A.G."/>
            <person name="Scalabrin S."/>
            <person name="Jung S."/>
            <person name="Shu S."/>
            <person name="Marroni F."/>
            <person name="Zhebentyayeva T."/>
            <person name="Dettori M.T."/>
            <person name="Grimwood J."/>
            <person name="Cattonaro F."/>
            <person name="Zuccolo A."/>
            <person name="Rossini L."/>
            <person name="Jenkins J."/>
            <person name="Vendramin E."/>
            <person name="Meisel L.A."/>
            <person name="Decroocq V."/>
            <person name="Sosinski B."/>
            <person name="Prochnik S."/>
            <person name="Mitros T."/>
            <person name="Policriti A."/>
            <person name="Cipriani G."/>
            <person name="Dondini L."/>
            <person name="Ficklin S."/>
            <person name="Goodstein D.M."/>
            <person name="Xuan P."/>
            <person name="Del Fabbro C."/>
            <person name="Aramini V."/>
            <person name="Copetti D."/>
            <person name="Gonzalez S."/>
            <person name="Horner D.S."/>
            <person name="Falchi R."/>
            <person name="Lucas S."/>
            <person name="Mica E."/>
            <person name="Maldonado J."/>
            <person name="Lazzari B."/>
            <person name="Bielenberg D."/>
            <person name="Pirona R."/>
            <person name="Miculan M."/>
            <person name="Barakat A."/>
            <person name="Testolin R."/>
            <person name="Stella A."/>
            <person name="Tartarini S."/>
            <person name="Tonutti P."/>
            <person name="Arus P."/>
            <person name="Orellana A."/>
            <person name="Wells C."/>
            <person name="Main D."/>
            <person name="Vizzotto G."/>
            <person name="Silva H."/>
            <person name="Salamini F."/>
            <person name="Schmutz J."/>
            <person name="Morgante M."/>
            <person name="Rokhsar D.S."/>
        </authorList>
    </citation>
    <scope>NUCLEOTIDE SEQUENCE [LARGE SCALE GENOMIC DNA]</scope>
    <source>
        <strain evidence="2">cv. Nemared</strain>
    </source>
</reference>
<dbReference type="Proteomes" id="UP000006882">
    <property type="component" value="Chromosome G6"/>
</dbReference>
<dbReference type="Gramene" id="ONI04556">
    <property type="protein sequence ID" value="ONI04556"/>
    <property type="gene ID" value="PRUPE_6G328000"/>
</dbReference>
<proteinExistence type="predicted"/>
<evidence type="ECO:0000313" key="2">
    <source>
        <dbReference type="Proteomes" id="UP000006882"/>
    </source>
</evidence>
<evidence type="ECO:0000313" key="1">
    <source>
        <dbReference type="EMBL" id="ONI04556.1"/>
    </source>
</evidence>
<keyword evidence="2" id="KW-1185">Reference proteome</keyword>
<sequence>MYYPHPIYNLVKHAINLITFSWDTSRDANDYFLLNQYASVISVKIYGRHNVFWSGRLIHINVPAKTILVQFTHFFPS</sequence>
<accession>A0A251NZ07</accession>
<protein>
    <submittedName>
        <fullName evidence="1">Uncharacterized protein</fullName>
    </submittedName>
</protein>
<gene>
    <name evidence="1" type="ORF">PRUPE_6G328000</name>
</gene>
<dbReference type="AlphaFoldDB" id="A0A251NZ07"/>
<dbReference type="EMBL" id="CM007656">
    <property type="protein sequence ID" value="ONI04556.1"/>
    <property type="molecule type" value="Genomic_DNA"/>
</dbReference>